<evidence type="ECO:0000256" key="1">
    <source>
        <dbReference type="SAM" id="MobiDB-lite"/>
    </source>
</evidence>
<dbReference type="eggNOG" id="ENOG502RZ4B">
    <property type="taxonomic scope" value="Eukaryota"/>
</dbReference>
<dbReference type="EMBL" id="CP001329">
    <property type="protein sequence ID" value="ACO65853.1"/>
    <property type="molecule type" value="Genomic_DNA"/>
</dbReference>
<feature type="transmembrane region" description="Helical" evidence="2">
    <location>
        <begin position="210"/>
        <end position="233"/>
    </location>
</feature>
<evidence type="ECO:0000313" key="4">
    <source>
        <dbReference type="Proteomes" id="UP000002009"/>
    </source>
</evidence>
<protein>
    <submittedName>
        <fullName evidence="3">Uncharacterized protein</fullName>
    </submittedName>
</protein>
<feature type="region of interest" description="Disordered" evidence="1">
    <location>
        <begin position="1"/>
        <end position="20"/>
    </location>
</feature>
<dbReference type="KEGG" id="mis:MICPUN_61319"/>
<dbReference type="Proteomes" id="UP000002009">
    <property type="component" value="Chromosome 9"/>
</dbReference>
<dbReference type="InParanoid" id="C1EC75"/>
<accession>C1EC75</accession>
<gene>
    <name evidence="3" type="ORF">MICPUN_61319</name>
</gene>
<sequence>MASTSMTTGPARATSLARISPPRARCASSAVTAKRAAPASSAARVARSCLRTFRIGPPGLSARGDLLWMRAGATDGAEEPGSTATPVEDAAPDADEPAGGIVGWWRDYNARAKDMASQIKALGLAGFTAYGIFNTAYYTLAFTTAWSIRSVPSNIGIAATWRIAGEVMALVWAGSQVTKLARAGMALALAPKIDGFMNRWSEKWGKSKEFIFVGITLGCFLGSAAFFAVLIVLKAQFA</sequence>
<keyword evidence="2" id="KW-0472">Membrane</keyword>
<dbReference type="AlphaFoldDB" id="C1EC75"/>
<keyword evidence="4" id="KW-1185">Reference proteome</keyword>
<dbReference type="OrthoDB" id="542276at2759"/>
<dbReference type="PANTHER" id="PTHR34370">
    <property type="entry name" value="OS04G0600100 PROTEIN"/>
    <property type="match status" value="1"/>
</dbReference>
<dbReference type="OMA" id="WIRAYFA"/>
<organism evidence="3 4">
    <name type="scientific">Micromonas commoda (strain RCC299 / NOUM17 / CCMP2709)</name>
    <name type="common">Picoplanktonic green alga</name>
    <dbReference type="NCBI Taxonomy" id="296587"/>
    <lineage>
        <taxon>Eukaryota</taxon>
        <taxon>Viridiplantae</taxon>
        <taxon>Chlorophyta</taxon>
        <taxon>Mamiellophyceae</taxon>
        <taxon>Mamiellales</taxon>
        <taxon>Mamiellaceae</taxon>
        <taxon>Micromonas</taxon>
    </lineage>
</organism>
<reference evidence="3 4" key="1">
    <citation type="journal article" date="2009" name="Science">
        <title>Green evolution and dynamic adaptations revealed by genomes of the marine picoeukaryotes Micromonas.</title>
        <authorList>
            <person name="Worden A.Z."/>
            <person name="Lee J.H."/>
            <person name="Mock T."/>
            <person name="Rouze P."/>
            <person name="Simmons M.P."/>
            <person name="Aerts A.L."/>
            <person name="Allen A.E."/>
            <person name="Cuvelier M.L."/>
            <person name="Derelle E."/>
            <person name="Everett M.V."/>
            <person name="Foulon E."/>
            <person name="Grimwood J."/>
            <person name="Gundlach H."/>
            <person name="Henrissat B."/>
            <person name="Napoli C."/>
            <person name="McDonald S.M."/>
            <person name="Parker M.S."/>
            <person name="Rombauts S."/>
            <person name="Salamov A."/>
            <person name="Von Dassow P."/>
            <person name="Badger J.H."/>
            <person name="Coutinho P.M."/>
            <person name="Demir E."/>
            <person name="Dubchak I."/>
            <person name="Gentemann C."/>
            <person name="Eikrem W."/>
            <person name="Gready J.E."/>
            <person name="John U."/>
            <person name="Lanier W."/>
            <person name="Lindquist E.A."/>
            <person name="Lucas S."/>
            <person name="Mayer K.F."/>
            <person name="Moreau H."/>
            <person name="Not F."/>
            <person name="Otillar R."/>
            <person name="Panaud O."/>
            <person name="Pangilinan J."/>
            <person name="Paulsen I."/>
            <person name="Piegu B."/>
            <person name="Poliakov A."/>
            <person name="Robbens S."/>
            <person name="Schmutz J."/>
            <person name="Toulza E."/>
            <person name="Wyss T."/>
            <person name="Zelensky A."/>
            <person name="Zhou K."/>
            <person name="Armbrust E.V."/>
            <person name="Bhattacharya D."/>
            <person name="Goodenough U.W."/>
            <person name="Van de Peer Y."/>
            <person name="Grigoriev I.V."/>
        </authorList>
    </citation>
    <scope>NUCLEOTIDE SEQUENCE [LARGE SCALE GENOMIC DNA]</scope>
    <source>
        <strain evidence="4">RCC299 / NOUM17</strain>
    </source>
</reference>
<keyword evidence="2" id="KW-1133">Transmembrane helix</keyword>
<evidence type="ECO:0000256" key="2">
    <source>
        <dbReference type="SAM" id="Phobius"/>
    </source>
</evidence>
<feature type="transmembrane region" description="Helical" evidence="2">
    <location>
        <begin position="121"/>
        <end position="140"/>
    </location>
</feature>
<dbReference type="PANTHER" id="PTHR34370:SF2">
    <property type="entry name" value="GAG-POL POLYPROTEIN_RETROTRANSPOSON"/>
    <property type="match status" value="1"/>
</dbReference>
<dbReference type="RefSeq" id="XP_002504595.1">
    <property type="nucleotide sequence ID" value="XM_002504549.1"/>
</dbReference>
<dbReference type="GeneID" id="8246142"/>
<name>C1EC75_MICCC</name>
<evidence type="ECO:0000313" key="3">
    <source>
        <dbReference type="EMBL" id="ACO65853.1"/>
    </source>
</evidence>
<keyword evidence="2" id="KW-0812">Transmembrane</keyword>
<proteinExistence type="predicted"/>